<dbReference type="Proteomes" id="UP000192660">
    <property type="component" value="Unassembled WGS sequence"/>
</dbReference>
<name>A0A1W1WD26_SULTA</name>
<keyword evidence="2" id="KW-1185">Reference proteome</keyword>
<protein>
    <submittedName>
        <fullName evidence="1">Uncharacterized protein</fullName>
    </submittedName>
</protein>
<gene>
    <name evidence="1" type="ORF">SAMN00768000_1507</name>
</gene>
<dbReference type="AlphaFoldDB" id="A0A1W1WD26"/>
<dbReference type="EMBL" id="FWWY01000001">
    <property type="protein sequence ID" value="SMC04186.1"/>
    <property type="molecule type" value="Genomic_DNA"/>
</dbReference>
<dbReference type="OrthoDB" id="34166at2"/>
<accession>A0A1W1WD26</accession>
<organism evidence="1 2">
    <name type="scientific">Sulfobacillus thermosulfidooxidans (strain DSM 9293 / VKM B-1269 / AT-1)</name>
    <dbReference type="NCBI Taxonomy" id="929705"/>
    <lineage>
        <taxon>Bacteria</taxon>
        <taxon>Bacillati</taxon>
        <taxon>Bacillota</taxon>
        <taxon>Clostridia</taxon>
        <taxon>Eubacteriales</taxon>
        <taxon>Clostridiales Family XVII. Incertae Sedis</taxon>
        <taxon>Sulfobacillus</taxon>
    </lineage>
</organism>
<evidence type="ECO:0000313" key="1">
    <source>
        <dbReference type="EMBL" id="SMC04186.1"/>
    </source>
</evidence>
<evidence type="ECO:0000313" key="2">
    <source>
        <dbReference type="Proteomes" id="UP000192660"/>
    </source>
</evidence>
<proteinExistence type="predicted"/>
<dbReference type="RefSeq" id="WP_020375524.1">
    <property type="nucleotide sequence ID" value="NZ_FWWY01000001.1"/>
</dbReference>
<dbReference type="STRING" id="28034.BFX07_13480"/>
<sequence length="101" mass="11744">MLAQGTITPMGICQQCVLIRPGVFYVVTDHEPVVLCYLDAAEALLTEDIKDLGQPWHEWIMFYGSALEKIFELWPSWMGTLEHERHMIIPDINKKMRRGRN</sequence>
<reference evidence="2" key="1">
    <citation type="submission" date="2017-04" db="EMBL/GenBank/DDBJ databases">
        <authorList>
            <person name="Varghese N."/>
            <person name="Submissions S."/>
        </authorList>
    </citation>
    <scope>NUCLEOTIDE SEQUENCE [LARGE SCALE GENOMIC DNA]</scope>
    <source>
        <strain evidence="2">DSM 9293</strain>
    </source>
</reference>